<organism evidence="1 2">
    <name type="scientific">Klebsiella aerogenes (strain ATCC 13048 / DSM 30053 / CCUG 1429 / JCM 1235 / KCTC 2190 / NBRC 13534 / NCIMB 10102 / NCTC 10006 / CDC 819-56)</name>
    <name type="common">Enterobacter aerogenes</name>
    <dbReference type="NCBI Taxonomy" id="1028307"/>
    <lineage>
        <taxon>Bacteria</taxon>
        <taxon>Pseudomonadati</taxon>
        <taxon>Pseudomonadota</taxon>
        <taxon>Gammaproteobacteria</taxon>
        <taxon>Enterobacterales</taxon>
        <taxon>Enterobacteriaceae</taxon>
        <taxon>Klebsiella/Raoultella group</taxon>
        <taxon>Klebsiella</taxon>
    </lineage>
</organism>
<proteinExistence type="predicted"/>
<dbReference type="EMBL" id="CP002824">
    <property type="protein sequence ID" value="AEG99050.1"/>
    <property type="molecule type" value="Genomic_DNA"/>
</dbReference>
<sequence length="190" mass="20991">MIKHIRILPGGLAVLAAVFLCLLTACRDHSRDGMSGADINVYNHGPDAIVSMQVDGYGGPRANPYGGGGGFCCVMVPNDWRPGLTAKITWTSDPNSWMKSSEMPDDYETHYQKHGPITVPIEHWEKGQACGFDVHIFPCDKVRIVRSCIPPGQPGYPVPQSPPDWEQRADKIIFKHIKEEIVCPTPQSPR</sequence>
<evidence type="ECO:0000313" key="2">
    <source>
        <dbReference type="Proteomes" id="UP000008881"/>
    </source>
</evidence>
<dbReference type="RefSeq" id="WP_015705641.1">
    <property type="nucleotide sequence ID" value="NC_015663.1"/>
</dbReference>
<gene>
    <name evidence="1" type="ordered locus">EAE_20725</name>
</gene>
<dbReference type="AlphaFoldDB" id="A0A0H3FTH8"/>
<dbReference type="HOGENOM" id="CLU_101690_2_0_6"/>
<dbReference type="InterPro" id="IPR021733">
    <property type="entry name" value="DUF3304"/>
</dbReference>
<dbReference type="OrthoDB" id="6048916at2"/>
<dbReference type="PATRIC" id="fig|1028307.3.peg.4136"/>
<keyword evidence="2" id="KW-1185">Reference proteome</keyword>
<evidence type="ECO:0008006" key="3">
    <source>
        <dbReference type="Google" id="ProtNLM"/>
    </source>
</evidence>
<dbReference type="PROSITE" id="PS51257">
    <property type="entry name" value="PROKAR_LIPOPROTEIN"/>
    <property type="match status" value="1"/>
</dbReference>
<dbReference type="KEGG" id="eae:EAE_20725"/>
<evidence type="ECO:0000313" key="1">
    <source>
        <dbReference type="EMBL" id="AEG99050.1"/>
    </source>
</evidence>
<dbReference type="eggNOG" id="ENOG5032WJ4">
    <property type="taxonomic scope" value="Bacteria"/>
</dbReference>
<name>A0A0H3FTH8_KLEAK</name>
<protein>
    <recommendedName>
        <fullName evidence="3">DUF3304 domain-containing protein</fullName>
    </recommendedName>
</protein>
<accession>A0A0H3FTH8</accession>
<dbReference type="GeneID" id="93312324"/>
<reference evidence="1 2" key="1">
    <citation type="journal article" date="2012" name="J. Bacteriol.">
        <title>Complete genome sequence of Enterobacter aerogenes KCTC 2190.</title>
        <authorList>
            <person name="Shin S.H."/>
            <person name="Kim S."/>
            <person name="Kim J.Y."/>
            <person name="Lee S."/>
            <person name="Um Y."/>
            <person name="Oh M.K."/>
            <person name="Kim Y.R."/>
            <person name="Lee J."/>
            <person name="Yang K.S."/>
        </authorList>
    </citation>
    <scope>NUCLEOTIDE SEQUENCE [LARGE SCALE GENOMIC DNA]</scope>
    <source>
        <strain evidence="1 2">KCTC 2190</strain>
    </source>
</reference>
<dbReference type="Proteomes" id="UP000008881">
    <property type="component" value="Chromosome"/>
</dbReference>
<dbReference type="Pfam" id="PF11745">
    <property type="entry name" value="DUF3304"/>
    <property type="match status" value="1"/>
</dbReference>